<comment type="caution">
    <text evidence="1">The sequence shown here is derived from an EMBL/GenBank/DDBJ whole genome shotgun (WGS) entry which is preliminary data.</text>
</comment>
<reference evidence="1" key="1">
    <citation type="submission" date="2021-02" db="EMBL/GenBank/DDBJ databases">
        <authorList>
            <person name="Nowell W R."/>
        </authorList>
    </citation>
    <scope>NUCLEOTIDE SEQUENCE</scope>
</reference>
<dbReference type="Proteomes" id="UP000663870">
    <property type="component" value="Unassembled WGS sequence"/>
</dbReference>
<dbReference type="AlphaFoldDB" id="A0A813QZJ4"/>
<protein>
    <recommendedName>
        <fullName evidence="5">VWFA domain-containing protein</fullName>
    </recommendedName>
</protein>
<dbReference type="EMBL" id="CAJNOH010000024">
    <property type="protein sequence ID" value="CAF0773884.1"/>
    <property type="molecule type" value="Genomic_DNA"/>
</dbReference>
<evidence type="ECO:0000313" key="4">
    <source>
        <dbReference type="Proteomes" id="UP000663870"/>
    </source>
</evidence>
<evidence type="ECO:0008006" key="5">
    <source>
        <dbReference type="Google" id="ProtNLM"/>
    </source>
</evidence>
<accession>A0A813QZJ4</accession>
<dbReference type="PANTHER" id="PTHR34706:SF1">
    <property type="entry name" value="VWFA DOMAIN-CONTAINING PROTEIN"/>
    <property type="match status" value="1"/>
</dbReference>
<sequence length="288" mass="33358">MNYPTLQTEARLAKFKNIITKYDINYDFAFRLRALEGFEIVMILDDSSSMYTPIIDRDQKDISPFSQLPSRWDELKHIVSIIVDLASVLDPDGVDIYFLNRSPLLHVTDSSELHETFSRLPNGPTPLTRALSEVLNVKRSHVHDRKLLILIATDGLPTDDHGQNDIIRLEKVLRNERFPSIDHIYITFIACTDDLQSVDYLNKFDKKIPYVDVLDDYRSERREVLAVQGKHFPFSYGDYVVKILMGSIDQWFDKLDEKKVKLTSVDGKQQRRFSRETLSALKNNCTIS</sequence>
<organism evidence="1 3">
    <name type="scientific">Rotaria sordida</name>
    <dbReference type="NCBI Taxonomy" id="392033"/>
    <lineage>
        <taxon>Eukaryota</taxon>
        <taxon>Metazoa</taxon>
        <taxon>Spiralia</taxon>
        <taxon>Gnathifera</taxon>
        <taxon>Rotifera</taxon>
        <taxon>Eurotatoria</taxon>
        <taxon>Bdelloidea</taxon>
        <taxon>Philodinida</taxon>
        <taxon>Philodinidae</taxon>
        <taxon>Rotaria</taxon>
    </lineage>
</organism>
<dbReference type="SUPFAM" id="SSF53300">
    <property type="entry name" value="vWA-like"/>
    <property type="match status" value="1"/>
</dbReference>
<dbReference type="EMBL" id="CAJNOL010000204">
    <property type="protein sequence ID" value="CAF0930669.1"/>
    <property type="molecule type" value="Genomic_DNA"/>
</dbReference>
<gene>
    <name evidence="2" type="ORF">JXQ802_LOCUS10622</name>
    <name evidence="1" type="ORF">PYM288_LOCUS3254</name>
</gene>
<proteinExistence type="predicted"/>
<dbReference type="Proteomes" id="UP000663854">
    <property type="component" value="Unassembled WGS sequence"/>
</dbReference>
<keyword evidence="4" id="KW-1185">Reference proteome</keyword>
<dbReference type="InterPro" id="IPR036465">
    <property type="entry name" value="vWFA_dom_sf"/>
</dbReference>
<dbReference type="PANTHER" id="PTHR34706">
    <property type="entry name" value="SLR1338 PROTEIN"/>
    <property type="match status" value="1"/>
</dbReference>
<evidence type="ECO:0000313" key="2">
    <source>
        <dbReference type="EMBL" id="CAF0930669.1"/>
    </source>
</evidence>
<name>A0A813QZJ4_9BILA</name>
<evidence type="ECO:0000313" key="1">
    <source>
        <dbReference type="EMBL" id="CAF0773884.1"/>
    </source>
</evidence>
<dbReference type="Gene3D" id="3.40.50.410">
    <property type="entry name" value="von Willebrand factor, type A domain"/>
    <property type="match status" value="1"/>
</dbReference>
<evidence type="ECO:0000313" key="3">
    <source>
        <dbReference type="Proteomes" id="UP000663854"/>
    </source>
</evidence>